<gene>
    <name evidence="1" type="primary">P0458H05.111</name>
</gene>
<dbReference type="Proteomes" id="UP000000763">
    <property type="component" value="Chromosome 7"/>
</dbReference>
<dbReference type="AlphaFoldDB" id="Q84S73"/>
<reference evidence="2" key="2">
    <citation type="journal article" date="2008" name="Nucleic Acids Res.">
        <title>The rice annotation project database (RAP-DB): 2008 update.</title>
        <authorList>
            <consortium name="The rice annotation project (RAP)"/>
        </authorList>
    </citation>
    <scope>GENOME REANNOTATION</scope>
    <source>
        <strain evidence="2">cv. Nipponbare</strain>
    </source>
</reference>
<protein>
    <submittedName>
        <fullName evidence="1">Uncharacterized protein</fullName>
    </submittedName>
</protein>
<reference evidence="2" key="1">
    <citation type="journal article" date="2005" name="Nature">
        <title>The map-based sequence of the rice genome.</title>
        <authorList>
            <consortium name="International rice genome sequencing project (IRGSP)"/>
            <person name="Matsumoto T."/>
            <person name="Wu J."/>
            <person name="Kanamori H."/>
            <person name="Katayose Y."/>
            <person name="Fujisawa M."/>
            <person name="Namiki N."/>
            <person name="Mizuno H."/>
            <person name="Yamamoto K."/>
            <person name="Antonio B.A."/>
            <person name="Baba T."/>
            <person name="Sakata K."/>
            <person name="Nagamura Y."/>
            <person name="Aoki H."/>
            <person name="Arikawa K."/>
            <person name="Arita K."/>
            <person name="Bito T."/>
            <person name="Chiden Y."/>
            <person name="Fujitsuka N."/>
            <person name="Fukunaka R."/>
            <person name="Hamada M."/>
            <person name="Harada C."/>
            <person name="Hayashi A."/>
            <person name="Hijishita S."/>
            <person name="Honda M."/>
            <person name="Hosokawa S."/>
            <person name="Ichikawa Y."/>
            <person name="Idonuma A."/>
            <person name="Iijima M."/>
            <person name="Ikeda M."/>
            <person name="Ikeno M."/>
            <person name="Ito K."/>
            <person name="Ito S."/>
            <person name="Ito T."/>
            <person name="Ito Y."/>
            <person name="Ito Y."/>
            <person name="Iwabuchi A."/>
            <person name="Kamiya K."/>
            <person name="Karasawa W."/>
            <person name="Kurita K."/>
            <person name="Katagiri S."/>
            <person name="Kikuta A."/>
            <person name="Kobayashi H."/>
            <person name="Kobayashi N."/>
            <person name="Machita K."/>
            <person name="Maehara T."/>
            <person name="Masukawa M."/>
            <person name="Mizubayashi T."/>
            <person name="Mukai Y."/>
            <person name="Nagasaki H."/>
            <person name="Nagata Y."/>
            <person name="Naito S."/>
            <person name="Nakashima M."/>
            <person name="Nakama Y."/>
            <person name="Nakamichi Y."/>
            <person name="Nakamura M."/>
            <person name="Meguro A."/>
            <person name="Negishi M."/>
            <person name="Ohta I."/>
            <person name="Ohta T."/>
            <person name="Okamoto M."/>
            <person name="Ono N."/>
            <person name="Saji S."/>
            <person name="Sakaguchi M."/>
            <person name="Sakai K."/>
            <person name="Shibata M."/>
            <person name="Shimokawa T."/>
            <person name="Song J."/>
            <person name="Takazaki Y."/>
            <person name="Terasawa K."/>
            <person name="Tsugane M."/>
            <person name="Tsuji K."/>
            <person name="Ueda S."/>
            <person name="Waki K."/>
            <person name="Yamagata H."/>
            <person name="Yamamoto M."/>
            <person name="Yamamoto S."/>
            <person name="Yamane H."/>
            <person name="Yoshiki S."/>
            <person name="Yoshihara R."/>
            <person name="Yukawa K."/>
            <person name="Zhong H."/>
            <person name="Yano M."/>
            <person name="Yuan Q."/>
            <person name="Ouyang S."/>
            <person name="Liu J."/>
            <person name="Jones K.M."/>
            <person name="Gansberger K."/>
            <person name="Moffat K."/>
            <person name="Hill J."/>
            <person name="Bera J."/>
            <person name="Fadrosh D."/>
            <person name="Jin S."/>
            <person name="Johri S."/>
            <person name="Kim M."/>
            <person name="Overton L."/>
            <person name="Reardon M."/>
            <person name="Tsitrin T."/>
            <person name="Vuong H."/>
            <person name="Weaver B."/>
            <person name="Ciecko A."/>
            <person name="Tallon L."/>
            <person name="Jackson J."/>
            <person name="Pai G."/>
            <person name="Aken S.V."/>
            <person name="Utterback T."/>
            <person name="Reidmuller S."/>
            <person name="Feldblyum T."/>
            <person name="Hsiao J."/>
            <person name="Zismann V."/>
            <person name="Iobst S."/>
            <person name="de Vazeille A.R."/>
            <person name="Buell C.R."/>
            <person name="Ying K."/>
            <person name="Li Y."/>
            <person name="Lu T."/>
            <person name="Huang Y."/>
            <person name="Zhao Q."/>
            <person name="Feng Q."/>
            <person name="Zhang L."/>
            <person name="Zhu J."/>
            <person name="Weng Q."/>
            <person name="Mu J."/>
            <person name="Lu Y."/>
            <person name="Fan D."/>
            <person name="Liu Y."/>
            <person name="Guan J."/>
            <person name="Zhang Y."/>
            <person name="Yu S."/>
            <person name="Liu X."/>
            <person name="Zhang Y."/>
            <person name="Hong G."/>
            <person name="Han B."/>
            <person name="Choisne N."/>
            <person name="Demange N."/>
            <person name="Orjeda G."/>
            <person name="Samain S."/>
            <person name="Cattolico L."/>
            <person name="Pelletier E."/>
            <person name="Couloux A."/>
            <person name="Segurens B."/>
            <person name="Wincker P."/>
            <person name="D'Hont A."/>
            <person name="Scarpelli C."/>
            <person name="Weissenbach J."/>
            <person name="Salanoubat M."/>
            <person name="Quetier F."/>
            <person name="Yu Y."/>
            <person name="Kim H.R."/>
            <person name="Rambo T."/>
            <person name="Currie J."/>
            <person name="Collura K."/>
            <person name="Luo M."/>
            <person name="Yang T."/>
            <person name="Ammiraju J.S.S."/>
            <person name="Engler F."/>
            <person name="Soderlund C."/>
            <person name="Wing R.A."/>
            <person name="Palmer L.E."/>
            <person name="de la Bastide M."/>
            <person name="Spiegel L."/>
            <person name="Nascimento L."/>
            <person name="Zutavern T."/>
            <person name="O'Shaughnessy A."/>
            <person name="Dike S."/>
            <person name="Dedhia N."/>
            <person name="Preston R."/>
            <person name="Balija V."/>
            <person name="McCombie W.R."/>
            <person name="Chow T."/>
            <person name="Chen H."/>
            <person name="Chung M."/>
            <person name="Chen C."/>
            <person name="Shaw J."/>
            <person name="Wu H."/>
            <person name="Hsiao K."/>
            <person name="Chao Y."/>
            <person name="Chu M."/>
            <person name="Cheng C."/>
            <person name="Hour A."/>
            <person name="Lee P."/>
            <person name="Lin S."/>
            <person name="Lin Y."/>
            <person name="Liou J."/>
            <person name="Liu S."/>
            <person name="Hsing Y."/>
            <person name="Raghuvanshi S."/>
            <person name="Mohanty A."/>
            <person name="Bharti A.K."/>
            <person name="Gaur A."/>
            <person name="Gupta V."/>
            <person name="Kumar D."/>
            <person name="Ravi V."/>
            <person name="Vij S."/>
            <person name="Kapur A."/>
            <person name="Khurana P."/>
            <person name="Khurana P."/>
            <person name="Khurana J.P."/>
            <person name="Tyagi A.K."/>
            <person name="Gaikwad K."/>
            <person name="Singh A."/>
            <person name="Dalal V."/>
            <person name="Srivastava S."/>
            <person name="Dixit A."/>
            <person name="Pal A.K."/>
            <person name="Ghazi I.A."/>
            <person name="Yadav M."/>
            <person name="Pandit A."/>
            <person name="Bhargava A."/>
            <person name="Sureshbabu K."/>
            <person name="Batra K."/>
            <person name="Sharma T.R."/>
            <person name="Mohapatra T."/>
            <person name="Singh N.K."/>
            <person name="Messing J."/>
            <person name="Nelson A.B."/>
            <person name="Fuks G."/>
            <person name="Kavchok S."/>
            <person name="Keizer G."/>
            <person name="Linton E."/>
            <person name="Llaca V."/>
            <person name="Song R."/>
            <person name="Tanyolac B."/>
            <person name="Young S."/>
            <person name="Ho-Il K."/>
            <person name="Hahn J.H."/>
            <person name="Sangsakoo G."/>
            <person name="Vanavichit A."/>
            <person name="de Mattos Luiz.A.T."/>
            <person name="Zimmer P.D."/>
            <person name="Malone G."/>
            <person name="Dellagostin O."/>
            <person name="de Oliveira A.C."/>
            <person name="Bevan M."/>
            <person name="Bancroft I."/>
            <person name="Minx P."/>
            <person name="Cordum H."/>
            <person name="Wilson R."/>
            <person name="Cheng Z."/>
            <person name="Jin W."/>
            <person name="Jiang J."/>
            <person name="Leong S.A."/>
            <person name="Iwama H."/>
            <person name="Gojobori T."/>
            <person name="Itoh T."/>
            <person name="Niimura Y."/>
            <person name="Fujii Y."/>
            <person name="Habara T."/>
            <person name="Sakai H."/>
            <person name="Sato Y."/>
            <person name="Wilson G."/>
            <person name="Kumar K."/>
            <person name="McCouch S."/>
            <person name="Juretic N."/>
            <person name="Hoen D."/>
            <person name="Wright S."/>
            <person name="Bruskiewich R."/>
            <person name="Bureau T."/>
            <person name="Miyao A."/>
            <person name="Hirochika H."/>
            <person name="Nishikawa T."/>
            <person name="Kadowaki K."/>
            <person name="Sugiura M."/>
            <person name="Burr B."/>
            <person name="Sasaki T."/>
        </authorList>
    </citation>
    <scope>NUCLEOTIDE SEQUENCE [LARGE SCALE GENOMIC DNA]</scope>
    <source>
        <strain evidence="2">cv. Nipponbare</strain>
    </source>
</reference>
<name>Q84S73_ORYSJ</name>
<accession>Q84S73</accession>
<organism evidence="1 2">
    <name type="scientific">Oryza sativa subsp. japonica</name>
    <name type="common">Rice</name>
    <dbReference type="NCBI Taxonomy" id="39947"/>
    <lineage>
        <taxon>Eukaryota</taxon>
        <taxon>Viridiplantae</taxon>
        <taxon>Streptophyta</taxon>
        <taxon>Embryophyta</taxon>
        <taxon>Tracheophyta</taxon>
        <taxon>Spermatophyta</taxon>
        <taxon>Magnoliopsida</taxon>
        <taxon>Liliopsida</taxon>
        <taxon>Poales</taxon>
        <taxon>Poaceae</taxon>
        <taxon>BOP clade</taxon>
        <taxon>Oryzoideae</taxon>
        <taxon>Oryzeae</taxon>
        <taxon>Oryzinae</taxon>
        <taxon>Oryza</taxon>
        <taxon>Oryza sativa</taxon>
    </lineage>
</organism>
<proteinExistence type="predicted"/>
<evidence type="ECO:0000313" key="2">
    <source>
        <dbReference type="Proteomes" id="UP000000763"/>
    </source>
</evidence>
<sequence>MPNHDMVIESAKKICRCFVATALNPWTHCAYSVTVFQDLRQAFEWMMNMDMAAAVLLEVEMYRRKSDEFGRTLARKI</sequence>
<dbReference type="EMBL" id="AP005786">
    <property type="protein sequence ID" value="BAC65041.1"/>
    <property type="molecule type" value="Genomic_DNA"/>
</dbReference>
<evidence type="ECO:0000313" key="1">
    <source>
        <dbReference type="EMBL" id="BAC65041.1"/>
    </source>
</evidence>